<feature type="transmembrane region" description="Helical" evidence="1">
    <location>
        <begin position="42"/>
        <end position="63"/>
    </location>
</feature>
<dbReference type="STRING" id="697581.TCARB_0324"/>
<dbReference type="Pfam" id="PF20122">
    <property type="entry name" value="DUF6512"/>
    <property type="match status" value="1"/>
</dbReference>
<keyword evidence="1" id="KW-0812">Transmembrane</keyword>
<name>A0A3G1A5U2_9CREN</name>
<evidence type="ECO:0000313" key="2">
    <source>
        <dbReference type="EMBL" id="AJB41398.1"/>
    </source>
</evidence>
<keyword evidence="1" id="KW-1133">Transmembrane helix</keyword>
<evidence type="ECO:0000256" key="1">
    <source>
        <dbReference type="SAM" id="Phobius"/>
    </source>
</evidence>
<organism evidence="2 3">
    <name type="scientific">Thermofilum adornatum 1505</name>
    <dbReference type="NCBI Taxonomy" id="697581"/>
    <lineage>
        <taxon>Archaea</taxon>
        <taxon>Thermoproteota</taxon>
        <taxon>Thermoprotei</taxon>
        <taxon>Thermofilales</taxon>
        <taxon>Thermofilaceae</taxon>
        <taxon>Thermofilum</taxon>
    </lineage>
</organism>
<proteinExistence type="predicted"/>
<dbReference type="EMBL" id="CP007493">
    <property type="protein sequence ID" value="AJB41398.1"/>
    <property type="molecule type" value="Genomic_DNA"/>
</dbReference>
<dbReference type="KEGG" id="tcb:TCARB_0324"/>
<evidence type="ECO:0000313" key="3">
    <source>
        <dbReference type="Proteomes" id="UP000266720"/>
    </source>
</evidence>
<dbReference type="InterPro" id="IPR045407">
    <property type="entry name" value="DUF6512"/>
</dbReference>
<dbReference type="Proteomes" id="UP000266720">
    <property type="component" value="Chromosome"/>
</dbReference>
<sequence>MRVMNAYFKGLLFLLFFIALHHGYELTGWHILTPICGVNESVFQHLKMAFWSYLFISLAEYLTAARRARKQGDYWYPRLLATIVVPWVAMIIWYLMPALAGRVDSLAVEIDWAIFATYVTGVAGAFIERGLKESPPLELKALIIVFFLISVFLYTWFTYNPPYIDVFVNPETLKG</sequence>
<reference evidence="3" key="1">
    <citation type="book" date="2010" name="EXTREMOPHILES" publisher="0:0-0">
        <title>Complete genome sequences of ten hyperthermophilic archaea reveal their metabolic capabilities and possible ecological roles.</title>
        <editorList>
            <person name="?"/>
        </editorList>
        <authorList>
            <person name="Ravin N.V."/>
            <person name="Mardanov A.V."/>
            <person name="Bonch-Osmolovskaya E.A."/>
            <person name="Skryabin K.G."/>
        </authorList>
    </citation>
    <scope>NUCLEOTIDE SEQUENCE [LARGE SCALE GENOMIC DNA]</scope>
    <source>
        <strain evidence="3">1505</strain>
    </source>
</reference>
<feature type="transmembrane region" description="Helical" evidence="1">
    <location>
        <begin position="75"/>
        <end position="96"/>
    </location>
</feature>
<keyword evidence="1" id="KW-0472">Membrane</keyword>
<accession>A0A3G1A5U2</accession>
<protein>
    <submittedName>
        <fullName evidence="2">Uncharacterized protein</fullName>
    </submittedName>
</protein>
<dbReference type="AlphaFoldDB" id="A0A3G1A5U2"/>
<feature type="transmembrane region" description="Helical" evidence="1">
    <location>
        <begin position="139"/>
        <end position="157"/>
    </location>
</feature>
<feature type="transmembrane region" description="Helical" evidence="1">
    <location>
        <begin position="108"/>
        <end position="127"/>
    </location>
</feature>
<gene>
    <name evidence="2" type="ORF">TCARB_0324</name>
</gene>